<evidence type="ECO:0000256" key="2">
    <source>
        <dbReference type="ARBA" id="ARBA00022723"/>
    </source>
</evidence>
<organism evidence="7 8">
    <name type="scientific">Tetragonisca angustula</name>
    <dbReference type="NCBI Taxonomy" id="166442"/>
    <lineage>
        <taxon>Eukaryota</taxon>
        <taxon>Metazoa</taxon>
        <taxon>Ecdysozoa</taxon>
        <taxon>Arthropoda</taxon>
        <taxon>Hexapoda</taxon>
        <taxon>Insecta</taxon>
        <taxon>Pterygota</taxon>
        <taxon>Neoptera</taxon>
        <taxon>Endopterygota</taxon>
        <taxon>Hymenoptera</taxon>
        <taxon>Apocrita</taxon>
        <taxon>Aculeata</taxon>
        <taxon>Apoidea</taxon>
        <taxon>Anthophila</taxon>
        <taxon>Apidae</taxon>
        <taxon>Tetragonisca</taxon>
    </lineage>
</organism>
<dbReference type="InterPro" id="IPR057946">
    <property type="entry name" value="TPR_ZFYVE26"/>
</dbReference>
<dbReference type="Pfam" id="PF25569">
    <property type="entry name" value="TPR_ZFYVE26"/>
    <property type="match status" value="1"/>
</dbReference>
<protein>
    <recommendedName>
        <fullName evidence="6">FYVE-type domain-containing protein</fullName>
    </recommendedName>
</protein>
<dbReference type="GO" id="GO:0032266">
    <property type="term" value="F:phosphatidylinositol-3-phosphate binding"/>
    <property type="evidence" value="ECO:0007669"/>
    <property type="project" value="InterPro"/>
</dbReference>
<reference evidence="7 8" key="1">
    <citation type="submission" date="2024-05" db="EMBL/GenBank/DDBJ databases">
        <title>The nuclear and mitochondrial genome assemblies of Tetragonisca angustula (Apidae: Meliponini), a tiny yet remarkable pollinator in the Neotropics.</title>
        <authorList>
            <person name="Ferrari R."/>
            <person name="Ricardo P.C."/>
            <person name="Dias F.C."/>
            <person name="Araujo N.S."/>
            <person name="Soares D.O."/>
            <person name="Zhou Q.-S."/>
            <person name="Zhu C.-D."/>
            <person name="Coutinho L."/>
            <person name="Airas M.C."/>
            <person name="Batista T.M."/>
        </authorList>
    </citation>
    <scope>NUCLEOTIDE SEQUENCE [LARGE SCALE GENOMIC DNA]</scope>
    <source>
        <strain evidence="7">ASF017062</strain>
        <tissue evidence="7">Abdomen</tissue>
    </source>
</reference>
<evidence type="ECO:0000256" key="1">
    <source>
        <dbReference type="ARBA" id="ARBA00022553"/>
    </source>
</evidence>
<comment type="caution">
    <text evidence="7">The sequence shown here is derived from an EMBL/GenBank/DDBJ whole genome shotgun (WGS) entry which is preliminary data.</text>
</comment>
<evidence type="ECO:0000259" key="6">
    <source>
        <dbReference type="PROSITE" id="PS50178"/>
    </source>
</evidence>
<keyword evidence="8" id="KW-1185">Reference proteome</keyword>
<evidence type="ECO:0000313" key="7">
    <source>
        <dbReference type="EMBL" id="KAK9293967.1"/>
    </source>
</evidence>
<dbReference type="GO" id="GO:0000281">
    <property type="term" value="P:mitotic cytokinesis"/>
    <property type="evidence" value="ECO:0007669"/>
    <property type="project" value="InterPro"/>
</dbReference>
<dbReference type="InterPro" id="IPR028730">
    <property type="entry name" value="ZFYVE26"/>
</dbReference>
<dbReference type="EMBL" id="JAWNGG020000356">
    <property type="protein sequence ID" value="KAK9293967.1"/>
    <property type="molecule type" value="Genomic_DNA"/>
</dbReference>
<dbReference type="SMART" id="SM00064">
    <property type="entry name" value="FYVE"/>
    <property type="match status" value="1"/>
</dbReference>
<dbReference type="GO" id="GO:0030496">
    <property type="term" value="C:midbody"/>
    <property type="evidence" value="ECO:0007669"/>
    <property type="project" value="TreeGrafter"/>
</dbReference>
<dbReference type="GO" id="GO:0008270">
    <property type="term" value="F:zinc ion binding"/>
    <property type="evidence" value="ECO:0007669"/>
    <property type="project" value="UniProtKB-KW"/>
</dbReference>
<dbReference type="Proteomes" id="UP001432146">
    <property type="component" value="Unassembled WGS sequence"/>
</dbReference>
<dbReference type="GO" id="GO:0005765">
    <property type="term" value="C:lysosomal membrane"/>
    <property type="evidence" value="ECO:0007669"/>
    <property type="project" value="TreeGrafter"/>
</dbReference>
<evidence type="ECO:0000256" key="5">
    <source>
        <dbReference type="PROSITE-ProRule" id="PRU00091"/>
    </source>
</evidence>
<dbReference type="InterPro" id="IPR017455">
    <property type="entry name" value="Znf_FYVE-rel"/>
</dbReference>
<gene>
    <name evidence="7" type="ORF">QLX08_011261</name>
</gene>
<dbReference type="InterPro" id="IPR006869">
    <property type="entry name" value="DUF547"/>
</dbReference>
<dbReference type="PROSITE" id="PS50178">
    <property type="entry name" value="ZF_FYVE"/>
    <property type="match status" value="1"/>
</dbReference>
<keyword evidence="3 5" id="KW-0863">Zinc-finger</keyword>
<dbReference type="GO" id="GO:0032465">
    <property type="term" value="P:regulation of cytokinesis"/>
    <property type="evidence" value="ECO:0007669"/>
    <property type="project" value="TreeGrafter"/>
</dbReference>
<dbReference type="InterPro" id="IPR011011">
    <property type="entry name" value="Znf_FYVE_PHD"/>
</dbReference>
<dbReference type="InterPro" id="IPR013083">
    <property type="entry name" value="Znf_RING/FYVE/PHD"/>
</dbReference>
<accession>A0AAW0Z9Z9</accession>
<sequence>MSKEEKTLELKKCILSKLWYTSLIIYQRNDDKSIFSQYSNDAVDFVESDTLITDLIHSQTENQHQWITYTLLHKLFNNIYKETTKHVEKQQNYIQMIYALRLYKNVTIHLQQELLMIYKNTLQQINSEDFEEIQNKYFILLKQNVYNNPFVTCWILNELLLTYSETSASIICTLQDFYFLLIKELMEFELSKQKLISDNYFGCILCIISKMNIIKFNDSTLPEWFFPIILKTKNIQDIEFALYSRTNHQFFKKWCTFLSEFYVHSKFNNNLNHILKIRKILFHFSSTSAPTLNKNNLIQRINNTKLHWITDILDMCYILMINELYDDVSLILSCTLLKQFWPALLFKVLYEYSQEEILLNNTEKDFDFICNSVKFLIPKCNFEVLCDPALNELQNILWKNVKILKYILSFIRDAKTDDLNQIQVDETLKTTNIEQKISTKRIFDLLQHFDTLLVLKMTTNMCEQNCEKIRNLLKDICEPENVFIAYYTVLSALKAILLCNNYDTRQSIISKYFSDMDHYIKILFPLTLRMQIIKNIFCLLFLRREDFDHNSKNYDTHEQLKFENKWMKQQLGDFICNKYAVRDILFHLADIMSATEIAFREMKNKNECTEEMEQIQRDIASINSAILDARWRLELYTTSEFTKNIDMRDENKSYSSKIKTKHLLDGKLISNRPTENIFFYQEGNVLDETKTRSNSSSESELVHNTKWRKRTKNVSLTTDDKTTKDVTHKPLFVNFMLATKESLIIRCLWKNDYAKAQDIIEIYNMKNTQLNGEVQFSKALHAFRENVYQQADTLKNENQSPENLQSSTLENIRLVTQESINSSRQTSQFETFLVSQEINLRMLSTEILNDNEILTMSALDLAITMSQIYPISQNLCEIAMKYLKLCKTFDNTEYVYFFHKFCQLLYEKKNMISIEDILCDAKIALCIKECREKDIFWTDIMINHHEFKESQANKDTINRILKDSNYLSGFKILSKIITVAYGSKKYMQNMCSHLQLLHSIIPTEHTIFTISDLLKIPLHYYFGYQIFELKVEPQKLEAIAHDLQINLSYSILTNACPKFLYEEDTNYIVTNKENGCIVLNKALNKADLSYKLQGPNQCVSEILSEILQILHDLNLNQSRLNPDVCKTISNYSEIQTVLRKTSRLASLDLSELSMGDETLIFLLNTWNLMFLHTTLTVWGNHPPFNSLQHAISLMSIGYLIGDLGLVTLAALRSKLLNNIMLDNKFFIQVEELNEPAWQDLDLIHDPRVIFVMANEFLGTPRIQVCNTKSLDEDLTNAFHEYLNYYSCEKSTQNTEIQKIMLLPKIVEQYQISISQSSKNNSSSNSRTLFSINDYFKSFNEDVTIEYMPLSYSYNVILKYSNYSNTYHHKQINQCKISWKNYSIRSNLLQYLESQCWVVSYLLQRINNENPTILKNSCDNLKRTACLENLLTSKEAKELKLLFDNNQTLAVIFEAISIQKLWSHFEFMLKGDEWDSCLRLVNALPAHITLNSELQCFRDKVLSHIISKQNTAFNTQILEYLYQIKDVYILSQTVLYNVNKWHINICENALLYTVHHVDNYKLPIHCKLQLNEILHRVLIFHKMLPYCIIKSNETWYDIAYCTEKVNPLQIIKSLINADKFEFCLEWMECQAFSLEIHPSVTQDFLIGLLRNESQNFKQTLKFFQALPLDQSVKLCKTVLKKLESIDSLRFICTYLLQYCKATETIKYRQTLLGIDILSMLSIQERPLYIHLIKEPLLMLEQLLMNCKFESIQRTLNRIQEKLDQSNMPRSNFDKIIRFYAQKSLDCRVSLQCESMENKSKNIQNSASEVENTEFIMPIVVPTKEQWIPNDKARECSCCKNVIFSMFNRRHHCRRCGRVICATCSQHRMQVSGYPPSVLVRVCNDCKQQTALQMHTFQGTQSTSSSEIFDCWRLTRDQKHNETIREEFSFEYAPNISLCLAILNLHSEHQTYISFLLDCCDEMKRLLQPVSGGKVNPEVDHMVIIKMIRSLLVAAKVKCAKLGLNTGLVHCDRFLSQVDLIASLVQFDCLHLIPSDNLHDRTLRKLRDLLIEKEQWTLALDISTKAGLDTHGVWASWGKACLKMGYFDQAREKFFHCLDKIQSENFDDWVILSYPKESEIPGKSETQKLINENDKNKEIKMDELNSKRAEFSKYRPLKDPPLLIDILQILDNLSIYKQYAQVPHQYKFNASQEMLNFESLKISSQRQLSGKNTSATVRNIYYHESIYYLLTYGSYNSILEFFLKHEEFDKCLTFTLENNLEPDLFFNSIYLYCLRNGSIDRLHETMINKDSNLLIWKKYLIYICHSLEKRQYLNILYHLQLFMKDFIRAAMTCIRFYLNNVSNYSDLNAKVTFLLNAQKHLESELQIETLNHKRKRRGSVHSNQGILTMEMEPSEIDKHINTISRQMEITKFLTNCEKEGRAPIQFLNLFPKKDFNSLSNLEIPTLFGDQQQKINLAVLAILCGQNIEEGFGIAFRIMQDYNLPQQKVYSLTGHILAEKNNISAIEQLIKCCHTSGIANSYIISDHVLTHCVKLLLTHLHDESNSLLKNDIYNLIKLITNIDLKINAYIECKQLKAAYLLAVKYSRAQDIRKILKESDRLGQNAIKAICIKWLQQEPKL</sequence>
<evidence type="ECO:0000313" key="8">
    <source>
        <dbReference type="Proteomes" id="UP001432146"/>
    </source>
</evidence>
<evidence type="ECO:0000256" key="4">
    <source>
        <dbReference type="ARBA" id="ARBA00022833"/>
    </source>
</evidence>
<feature type="domain" description="FYVE-type" evidence="6">
    <location>
        <begin position="1828"/>
        <end position="1889"/>
    </location>
</feature>
<dbReference type="Gene3D" id="3.30.40.10">
    <property type="entry name" value="Zinc/RING finger domain, C3HC4 (zinc finger)"/>
    <property type="match status" value="1"/>
</dbReference>
<name>A0AAW0Z9Z9_9HYME</name>
<dbReference type="PANTHER" id="PTHR46591:SF1">
    <property type="entry name" value="ZINC FINGER FYVE DOMAIN-CONTAINING PROTEIN 26"/>
    <property type="match status" value="1"/>
</dbReference>
<dbReference type="PANTHER" id="PTHR46591">
    <property type="entry name" value="ZINC FINGER FYVE DOMAIN-CONTAINING PROTEIN 26"/>
    <property type="match status" value="1"/>
</dbReference>
<dbReference type="GO" id="GO:0000724">
    <property type="term" value="P:double-strand break repair via homologous recombination"/>
    <property type="evidence" value="ECO:0007669"/>
    <property type="project" value="InterPro"/>
</dbReference>
<keyword evidence="4" id="KW-0862">Zinc</keyword>
<evidence type="ECO:0000256" key="3">
    <source>
        <dbReference type="ARBA" id="ARBA00022771"/>
    </source>
</evidence>
<keyword evidence="1" id="KW-0597">Phosphoprotein</keyword>
<dbReference type="Pfam" id="PF04784">
    <property type="entry name" value="DUF547"/>
    <property type="match status" value="1"/>
</dbReference>
<proteinExistence type="predicted"/>
<dbReference type="InterPro" id="IPR000306">
    <property type="entry name" value="Znf_FYVE"/>
</dbReference>
<dbReference type="SUPFAM" id="SSF57903">
    <property type="entry name" value="FYVE/PHD zinc finger"/>
    <property type="match status" value="1"/>
</dbReference>
<dbReference type="Pfam" id="PF01363">
    <property type="entry name" value="FYVE"/>
    <property type="match status" value="1"/>
</dbReference>
<dbReference type="GO" id="GO:0005813">
    <property type="term" value="C:centrosome"/>
    <property type="evidence" value="ECO:0007669"/>
    <property type="project" value="TreeGrafter"/>
</dbReference>
<keyword evidence="2" id="KW-0479">Metal-binding</keyword>